<evidence type="ECO:0008006" key="4">
    <source>
        <dbReference type="Google" id="ProtNLM"/>
    </source>
</evidence>
<dbReference type="Gene3D" id="3.30.420.240">
    <property type="match status" value="1"/>
</dbReference>
<dbReference type="Gene3D" id="3.40.50.300">
    <property type="entry name" value="P-loop containing nucleotide triphosphate hydrolases"/>
    <property type="match status" value="1"/>
</dbReference>
<evidence type="ECO:0000313" key="2">
    <source>
        <dbReference type="EMBL" id="PNG22326.1"/>
    </source>
</evidence>
<dbReference type="OrthoDB" id="9775154at2"/>
<comment type="caution">
    <text evidence="2">The sequence shown here is derived from an EMBL/GenBank/DDBJ whole genome shotgun (WGS) entry which is preliminary data.</text>
</comment>
<evidence type="ECO:0000256" key="1">
    <source>
        <dbReference type="SAM" id="MobiDB-lite"/>
    </source>
</evidence>
<reference evidence="2 3" key="1">
    <citation type="submission" date="2018-01" db="EMBL/GenBank/DDBJ databases">
        <title>Draft genome sequence of Streptomyces sp. 13K301.</title>
        <authorList>
            <person name="Sahin N."/>
            <person name="Saygin H."/>
            <person name="Ay H."/>
        </authorList>
    </citation>
    <scope>NUCLEOTIDE SEQUENCE [LARGE SCALE GENOMIC DNA]</scope>
    <source>
        <strain evidence="2 3">13K301</strain>
    </source>
</reference>
<evidence type="ECO:0000313" key="3">
    <source>
        <dbReference type="Proteomes" id="UP000235943"/>
    </source>
</evidence>
<dbReference type="Proteomes" id="UP000235943">
    <property type="component" value="Unassembled WGS sequence"/>
</dbReference>
<feature type="compositionally biased region" description="Pro residues" evidence="1">
    <location>
        <begin position="1"/>
        <end position="15"/>
    </location>
</feature>
<keyword evidence="3" id="KW-1185">Reference proteome</keyword>
<dbReference type="EMBL" id="POUC01000051">
    <property type="protein sequence ID" value="PNG22326.1"/>
    <property type="molecule type" value="Genomic_DNA"/>
</dbReference>
<organism evidence="2 3">
    <name type="scientific">Streptomyces cahuitamycinicus</name>
    <dbReference type="NCBI Taxonomy" id="2070367"/>
    <lineage>
        <taxon>Bacteria</taxon>
        <taxon>Bacillati</taxon>
        <taxon>Actinomycetota</taxon>
        <taxon>Actinomycetes</taxon>
        <taxon>Kitasatosporales</taxon>
        <taxon>Streptomycetaceae</taxon>
        <taxon>Streptomyces</taxon>
    </lineage>
</organism>
<gene>
    <name evidence="2" type="ORF">C1J00_09940</name>
</gene>
<dbReference type="RefSeq" id="WP_102908672.1">
    <property type="nucleotide sequence ID" value="NZ_POUC01000051.1"/>
</dbReference>
<proteinExistence type="predicted"/>
<sequence>MLRKQFPPPARPRVVPPARELRNGRQPGVISRDASNVADILLRAPAATRRRAFKHDITARERPHVMREVERATGSMYGLWHDTPSGFIEDVLGESIWGKQREIVDAVPFHKRIAVPAGFGVGKTWIAGRLVAWAGAVNAPGTMVIVTTATRFRQVRNQLWPHIRKTVARAGLPGYCDTTQWKMPDQWGNDVLVAYGFTAPENDEAAMQGIHGTPKLLIVVDEAGGIARMIGNGTNNLLTGDARMLAIGNPAMDDPRSWFEGLCEEGEDPEERGTVTIPIATFDSPAITRERVPYCNDCPDGVPAHSLAIHLPDQEWVDRTIREYGPDHPYVIAKVHAKFPKGGGGLTIPVTWVEAAQTSDDPTGPGWRRLCDLGIEKETATHTVKEGAWVRLGVDVAADGGDEFVISRIVGDVIETRYTASGAINDDQVLLAEKVLEEIKAAQLLADALSSPHAVRVKVDQNGIGHGVVSMLKRWADTGRHQADIVGVMVSESPEQDDPGAQMRPYRKRDEMWLATRGLLQPDPSTGLGRLRLRVDRQTGIQLSTPRLGSNSAGYSVVESKKAMKQRGMKSPDRADAALLTVYEPEPLNQPRRRGLLN</sequence>
<dbReference type="InterPro" id="IPR027417">
    <property type="entry name" value="P-loop_NTPase"/>
</dbReference>
<accession>A0A2N8TTH1</accession>
<feature type="region of interest" description="Disordered" evidence="1">
    <location>
        <begin position="1"/>
        <end position="29"/>
    </location>
</feature>
<dbReference type="AlphaFoldDB" id="A0A2N8TTH1"/>
<name>A0A2N8TTH1_9ACTN</name>
<protein>
    <recommendedName>
        <fullName evidence="4">Terminase</fullName>
    </recommendedName>
</protein>